<keyword evidence="3" id="KW-1185">Reference proteome</keyword>
<dbReference type="Proteomes" id="UP000006514">
    <property type="component" value="Unassembled WGS sequence"/>
</dbReference>
<evidence type="ECO:0000256" key="1">
    <source>
        <dbReference type="SAM" id="SignalP"/>
    </source>
</evidence>
<dbReference type="InParanoid" id="J0LEV4"/>
<dbReference type="KEGG" id="adl:AURDEDRAFT_75297"/>
<keyword evidence="1" id="KW-0732">Signal</keyword>
<accession>J0LEV4</accession>
<feature type="non-terminal residue" evidence="2">
    <location>
        <position position="1"/>
    </location>
</feature>
<protein>
    <submittedName>
        <fullName evidence="2">Uncharacterized protein</fullName>
    </submittedName>
</protein>
<dbReference type="PANTHER" id="PTHR35204:SF1">
    <property type="entry name" value="ENTEROTOXIN"/>
    <property type="match status" value="1"/>
</dbReference>
<reference evidence="3" key="1">
    <citation type="journal article" date="2012" name="Science">
        <title>The Paleozoic origin of enzymatic lignin decomposition reconstructed from 31 fungal genomes.</title>
        <authorList>
            <person name="Floudas D."/>
            <person name="Binder M."/>
            <person name="Riley R."/>
            <person name="Barry K."/>
            <person name="Blanchette R.A."/>
            <person name="Henrissat B."/>
            <person name="Martinez A.T."/>
            <person name="Otillar R."/>
            <person name="Spatafora J.W."/>
            <person name="Yadav J.S."/>
            <person name="Aerts A."/>
            <person name="Benoit I."/>
            <person name="Boyd A."/>
            <person name="Carlson A."/>
            <person name="Copeland A."/>
            <person name="Coutinho P.M."/>
            <person name="de Vries R.P."/>
            <person name="Ferreira P."/>
            <person name="Findley K."/>
            <person name="Foster B."/>
            <person name="Gaskell J."/>
            <person name="Glotzer D."/>
            <person name="Gorecki P."/>
            <person name="Heitman J."/>
            <person name="Hesse C."/>
            <person name="Hori C."/>
            <person name="Igarashi K."/>
            <person name="Jurgens J.A."/>
            <person name="Kallen N."/>
            <person name="Kersten P."/>
            <person name="Kohler A."/>
            <person name="Kuees U."/>
            <person name="Kumar T.K.A."/>
            <person name="Kuo A."/>
            <person name="LaButti K."/>
            <person name="Larrondo L.F."/>
            <person name="Lindquist E."/>
            <person name="Ling A."/>
            <person name="Lombard V."/>
            <person name="Lucas S."/>
            <person name="Lundell T."/>
            <person name="Martin R."/>
            <person name="McLaughlin D.J."/>
            <person name="Morgenstern I."/>
            <person name="Morin E."/>
            <person name="Murat C."/>
            <person name="Nagy L.G."/>
            <person name="Nolan M."/>
            <person name="Ohm R.A."/>
            <person name="Patyshakuliyeva A."/>
            <person name="Rokas A."/>
            <person name="Ruiz-Duenas F.J."/>
            <person name="Sabat G."/>
            <person name="Salamov A."/>
            <person name="Samejima M."/>
            <person name="Schmutz J."/>
            <person name="Slot J.C."/>
            <person name="St John F."/>
            <person name="Stenlid J."/>
            <person name="Sun H."/>
            <person name="Sun S."/>
            <person name="Syed K."/>
            <person name="Tsang A."/>
            <person name="Wiebenga A."/>
            <person name="Young D."/>
            <person name="Pisabarro A."/>
            <person name="Eastwood D.C."/>
            <person name="Martin F."/>
            <person name="Cullen D."/>
            <person name="Grigoriev I.V."/>
            <person name="Hibbett D.S."/>
        </authorList>
    </citation>
    <scope>NUCLEOTIDE SEQUENCE [LARGE SCALE GENOMIC DNA]</scope>
    <source>
        <strain evidence="3">TFB10046</strain>
    </source>
</reference>
<dbReference type="OMA" id="WPMGTVE"/>
<dbReference type="PANTHER" id="PTHR35204">
    <property type="entry name" value="YALI0A21131P"/>
    <property type="match status" value="1"/>
</dbReference>
<evidence type="ECO:0000313" key="2">
    <source>
        <dbReference type="EMBL" id="EJD35449.1"/>
    </source>
</evidence>
<dbReference type="eggNOG" id="ENOG502QRJE">
    <property type="taxonomic scope" value="Eukaryota"/>
</dbReference>
<sequence length="484" mass="53248">VTCTHTMRLAILLALVDAAASEHNYNHIFNAIHSSMRQWGSSESSVHPNGMSFFIASVPRDTQSYHGTSTELPVKGMDWLAFEPEHALGFAHLPRLRRAPAPVAAPQDGPSTPSQSMHRDLLLPLGPASFKPDDSNLGGYLHTYRTGKPPSLLYIDGMAAAECEKGTLDSTDTVLLGVGVGGIKGWDWERGVSLCNLTQNEWGGRIDGFLRMEGGLEIILCDFAKHLVVDRIARTVAAPGNTPDPFDDGSMPYYRAVASRFDGIGGNRVAVNYEEFVTAFAYDVDLFHGNALPRLSDISNKTTGRIHRDVTRLVTSHPSTILATTNWQAITDMVVDRYSSRLESLVAASSLDLLQADAETLLAPYIDCSRRNRTAEAARCAEQYLPVSSSKSLPLAAKAIRSVSAKICGALLETRDATTPDFARSSLENLMAYLQWTGWKRCHNCEVDEVCYIPMWPFGRTQDYEKPQYRSSIPNEGPGESYWD</sequence>
<dbReference type="OrthoDB" id="10261782at2759"/>
<dbReference type="EMBL" id="JH687890">
    <property type="protein sequence ID" value="EJD35449.1"/>
    <property type="molecule type" value="Genomic_DNA"/>
</dbReference>
<gene>
    <name evidence="2" type="ORF">AURDEDRAFT_75297</name>
</gene>
<evidence type="ECO:0000313" key="3">
    <source>
        <dbReference type="Proteomes" id="UP000006514"/>
    </source>
</evidence>
<proteinExistence type="predicted"/>
<organism evidence="2 3">
    <name type="scientific">Auricularia subglabra (strain TFB-10046 / SS5)</name>
    <name type="common">White-rot fungus</name>
    <name type="synonym">Auricularia delicata (strain TFB10046)</name>
    <dbReference type="NCBI Taxonomy" id="717982"/>
    <lineage>
        <taxon>Eukaryota</taxon>
        <taxon>Fungi</taxon>
        <taxon>Dikarya</taxon>
        <taxon>Basidiomycota</taxon>
        <taxon>Agaricomycotina</taxon>
        <taxon>Agaricomycetes</taxon>
        <taxon>Auriculariales</taxon>
        <taxon>Auriculariaceae</taxon>
        <taxon>Auricularia</taxon>
    </lineage>
</organism>
<feature type="signal peptide" evidence="1">
    <location>
        <begin position="1"/>
        <end position="21"/>
    </location>
</feature>
<feature type="chain" id="PRO_5003735440" evidence="1">
    <location>
        <begin position="22"/>
        <end position="484"/>
    </location>
</feature>
<name>J0LEV4_AURST</name>
<dbReference type="InterPro" id="IPR038921">
    <property type="entry name" value="YOR389W-like"/>
</dbReference>
<dbReference type="AlphaFoldDB" id="J0LEV4"/>